<dbReference type="Proteomes" id="UP000244523">
    <property type="component" value="Unassembled WGS sequence"/>
</dbReference>
<evidence type="ECO:0000256" key="1">
    <source>
        <dbReference type="SAM" id="MobiDB-lite"/>
    </source>
</evidence>
<dbReference type="AlphaFoldDB" id="A0A2T6KHB6"/>
<reference evidence="3 4" key="1">
    <citation type="submission" date="2018-04" db="EMBL/GenBank/DDBJ databases">
        <title>Genomic Encyclopedia of Archaeal and Bacterial Type Strains, Phase II (KMG-II): from individual species to whole genera.</title>
        <authorList>
            <person name="Goeker M."/>
        </authorList>
    </citation>
    <scope>NUCLEOTIDE SEQUENCE [LARGE SCALE GENOMIC DNA]</scope>
    <source>
        <strain evidence="3 4">DSM 29955</strain>
    </source>
</reference>
<proteinExistence type="predicted"/>
<protein>
    <submittedName>
        <fullName evidence="3">Uncharacterized protein</fullName>
    </submittedName>
</protein>
<keyword evidence="2" id="KW-0472">Membrane</keyword>
<feature type="compositionally biased region" description="Polar residues" evidence="1">
    <location>
        <begin position="66"/>
        <end position="76"/>
    </location>
</feature>
<evidence type="ECO:0000313" key="4">
    <source>
        <dbReference type="Proteomes" id="UP000244523"/>
    </source>
</evidence>
<dbReference type="EMBL" id="QBUD01000005">
    <property type="protein sequence ID" value="PUB14861.1"/>
    <property type="molecule type" value="Genomic_DNA"/>
</dbReference>
<comment type="caution">
    <text evidence="3">The sequence shown here is derived from an EMBL/GenBank/DDBJ whole genome shotgun (WGS) entry which is preliminary data.</text>
</comment>
<evidence type="ECO:0000313" key="3">
    <source>
        <dbReference type="EMBL" id="PUB14861.1"/>
    </source>
</evidence>
<organism evidence="3 4">
    <name type="scientific">Yoonia sediminilitoris</name>
    <dbReference type="NCBI Taxonomy" id="1286148"/>
    <lineage>
        <taxon>Bacteria</taxon>
        <taxon>Pseudomonadati</taxon>
        <taxon>Pseudomonadota</taxon>
        <taxon>Alphaproteobacteria</taxon>
        <taxon>Rhodobacterales</taxon>
        <taxon>Paracoccaceae</taxon>
        <taxon>Yoonia</taxon>
    </lineage>
</organism>
<feature type="transmembrane region" description="Helical" evidence="2">
    <location>
        <begin position="6"/>
        <end position="32"/>
    </location>
</feature>
<feature type="region of interest" description="Disordered" evidence="1">
    <location>
        <begin position="42"/>
        <end position="76"/>
    </location>
</feature>
<gene>
    <name evidence="3" type="ORF">C8N45_10584</name>
</gene>
<keyword evidence="2" id="KW-0812">Transmembrane</keyword>
<keyword evidence="2" id="KW-1133">Transmembrane helix</keyword>
<keyword evidence="4" id="KW-1185">Reference proteome</keyword>
<evidence type="ECO:0000256" key="2">
    <source>
        <dbReference type="SAM" id="Phobius"/>
    </source>
</evidence>
<accession>A0A2T6KHB6</accession>
<sequence>MQKAGIVALAPSALSPALGPFICIGLVGAALFKLLKDDDPEPELVNGEESSAGGQEVVSIDGTSRAVPSSVASLAL</sequence>
<name>A0A2T6KHB6_9RHOB</name>